<dbReference type="Gene3D" id="3.40.1580.10">
    <property type="entry name" value="SMI1/KNR4-like"/>
    <property type="match status" value="1"/>
</dbReference>
<dbReference type="Proteomes" id="UP000002402">
    <property type="component" value="Chromosome"/>
</dbReference>
<dbReference type="AlphaFoldDB" id="Q1D243"/>
<dbReference type="EMBL" id="CP000113">
    <property type="protein sequence ID" value="ABF92390.1"/>
    <property type="molecule type" value="Genomic_DNA"/>
</dbReference>
<reference evidence="3 4" key="1">
    <citation type="journal article" date="2006" name="Proc. Natl. Acad. Sci. U.S.A.">
        <title>Evolution of sensory complexity recorded in a myxobacterial genome.</title>
        <authorList>
            <person name="Goldman B.S."/>
            <person name="Nierman W.C."/>
            <person name="Kaiser D."/>
            <person name="Slater S.C."/>
            <person name="Durkin A.S."/>
            <person name="Eisen J.A."/>
            <person name="Ronning C.M."/>
            <person name="Barbazuk W.B."/>
            <person name="Blanchard M."/>
            <person name="Field C."/>
            <person name="Halling C."/>
            <person name="Hinkle G."/>
            <person name="Iartchuk O."/>
            <person name="Kim H.S."/>
            <person name="Mackenzie C."/>
            <person name="Madupu R."/>
            <person name="Miller N."/>
            <person name="Shvartsbeyn A."/>
            <person name="Sullivan S.A."/>
            <person name="Vaudin M."/>
            <person name="Wiegand R."/>
            <person name="Kaplan H.B."/>
        </authorList>
    </citation>
    <scope>NUCLEOTIDE SEQUENCE [LARGE SCALE GENOMIC DNA]</scope>
    <source>
        <strain evidence="4">DK1622</strain>
    </source>
</reference>
<proteinExistence type="predicted"/>
<dbReference type="SUPFAM" id="SSF160631">
    <property type="entry name" value="SMI1/KNR4-like"/>
    <property type="match status" value="1"/>
</dbReference>
<keyword evidence="4" id="KW-1185">Reference proteome</keyword>
<sequence>MRMPRGRARGVSSERRSPGVRRMARMSGAIDSILALQERLKHETKLPLRSVSLTPVAAQDLHVLESSLGALLPQAYVDFISRHGLFSAVDWQGHERARMLSPTEVLETLQWSKEYVEEGAFGDNEDELEAAILEKKLRERLIPFQYSAYSSVSDYYYFDTGMRRDTGLLIFPARHDDFDLSTWLLDGAPDVSGCTFDFDEHLRWVLREGLEEKDWGR</sequence>
<evidence type="ECO:0000313" key="3">
    <source>
        <dbReference type="EMBL" id="ABF92390.1"/>
    </source>
</evidence>
<feature type="domain" description="Knr4/Smi1-like" evidence="2">
    <location>
        <begin position="55"/>
        <end position="204"/>
    </location>
</feature>
<evidence type="ECO:0000313" key="4">
    <source>
        <dbReference type="Proteomes" id="UP000002402"/>
    </source>
</evidence>
<dbReference type="SMART" id="SM00860">
    <property type="entry name" value="SMI1_KNR4"/>
    <property type="match status" value="1"/>
</dbReference>
<dbReference type="Pfam" id="PF09346">
    <property type="entry name" value="SMI1_KNR4"/>
    <property type="match status" value="1"/>
</dbReference>
<accession>Q1D243</accession>
<evidence type="ECO:0000256" key="1">
    <source>
        <dbReference type="SAM" id="MobiDB-lite"/>
    </source>
</evidence>
<protein>
    <recommendedName>
        <fullName evidence="2">Knr4/Smi1-like domain-containing protein</fullName>
    </recommendedName>
</protein>
<dbReference type="STRING" id="246197.MXAN_5126"/>
<dbReference type="HOGENOM" id="CLU_1271179_0_0_7"/>
<gene>
    <name evidence="3" type="ordered locus">MXAN_5126</name>
</gene>
<feature type="region of interest" description="Disordered" evidence="1">
    <location>
        <begin position="1"/>
        <end position="21"/>
    </location>
</feature>
<evidence type="ECO:0000259" key="2">
    <source>
        <dbReference type="SMART" id="SM00860"/>
    </source>
</evidence>
<dbReference type="KEGG" id="mxa:MXAN_5126"/>
<dbReference type="InterPro" id="IPR037883">
    <property type="entry name" value="Knr4/Smi1-like_sf"/>
</dbReference>
<dbReference type="InterPro" id="IPR018958">
    <property type="entry name" value="Knr4/Smi1-like_dom"/>
</dbReference>
<dbReference type="EnsemblBacteria" id="ABF92390">
    <property type="protein sequence ID" value="ABF92390"/>
    <property type="gene ID" value="MXAN_5126"/>
</dbReference>
<organism evidence="3 4">
    <name type="scientific">Myxococcus xanthus (strain DK1622)</name>
    <dbReference type="NCBI Taxonomy" id="246197"/>
    <lineage>
        <taxon>Bacteria</taxon>
        <taxon>Pseudomonadati</taxon>
        <taxon>Myxococcota</taxon>
        <taxon>Myxococcia</taxon>
        <taxon>Myxococcales</taxon>
        <taxon>Cystobacterineae</taxon>
        <taxon>Myxococcaceae</taxon>
        <taxon>Myxococcus</taxon>
    </lineage>
</organism>
<name>Q1D243_MYXXD</name>